<accession>A0A6J5Y122</accession>
<sequence>MEKDREVHMTVVELDPKKRRVDGGDIHQHLANPSGLRIHSAFTSFFRTCQLGKIDMALQAMLEATWLQYHAQLKVRGLLQKQSDEIKELGKKNEDSDLLTAKLKSVVVFVPNKSRS</sequence>
<name>A0A6J5Y122_PRUAR</name>
<evidence type="ECO:0000313" key="2">
    <source>
        <dbReference type="Proteomes" id="UP000507245"/>
    </source>
</evidence>
<dbReference type="OrthoDB" id="10526626at2759"/>
<organism evidence="1 2">
    <name type="scientific">Prunus armeniaca</name>
    <name type="common">Apricot</name>
    <name type="synonym">Armeniaca vulgaris</name>
    <dbReference type="NCBI Taxonomy" id="36596"/>
    <lineage>
        <taxon>Eukaryota</taxon>
        <taxon>Viridiplantae</taxon>
        <taxon>Streptophyta</taxon>
        <taxon>Embryophyta</taxon>
        <taxon>Tracheophyta</taxon>
        <taxon>Spermatophyta</taxon>
        <taxon>Magnoliopsida</taxon>
        <taxon>eudicotyledons</taxon>
        <taxon>Gunneridae</taxon>
        <taxon>Pentapetalae</taxon>
        <taxon>rosids</taxon>
        <taxon>fabids</taxon>
        <taxon>Rosales</taxon>
        <taxon>Rosaceae</taxon>
        <taxon>Amygdaloideae</taxon>
        <taxon>Amygdaleae</taxon>
        <taxon>Prunus</taxon>
    </lineage>
</organism>
<reference evidence="2" key="1">
    <citation type="journal article" date="2020" name="Genome Biol.">
        <title>Gamete binning: chromosome-level and haplotype-resolved genome assembly enabled by high-throughput single-cell sequencing of gamete genomes.</title>
        <authorList>
            <person name="Campoy J.A."/>
            <person name="Sun H."/>
            <person name="Goel M."/>
            <person name="Jiao W.-B."/>
            <person name="Folz-Donahue K."/>
            <person name="Wang N."/>
            <person name="Rubio M."/>
            <person name="Liu C."/>
            <person name="Kukat C."/>
            <person name="Ruiz D."/>
            <person name="Huettel B."/>
            <person name="Schneeberger K."/>
        </authorList>
    </citation>
    <scope>NUCLEOTIDE SEQUENCE [LARGE SCALE GENOMIC DNA]</scope>
    <source>
        <strain evidence="2">cv. Rojo Pasion</strain>
    </source>
</reference>
<dbReference type="Proteomes" id="UP000507245">
    <property type="component" value="Unassembled WGS sequence"/>
</dbReference>
<protein>
    <submittedName>
        <fullName evidence="1">Uncharacterized protein</fullName>
    </submittedName>
</protein>
<proteinExistence type="predicted"/>
<dbReference type="AlphaFoldDB" id="A0A6J5Y122"/>
<evidence type="ECO:0000313" key="1">
    <source>
        <dbReference type="EMBL" id="CAB4319866.1"/>
    </source>
</evidence>
<dbReference type="EMBL" id="CAEKKB010000008">
    <property type="protein sequence ID" value="CAB4319866.1"/>
    <property type="molecule type" value="Genomic_DNA"/>
</dbReference>
<gene>
    <name evidence="1" type="ORF">ORAREDHAP_LOCUS47658</name>
</gene>
<keyword evidence="2" id="KW-1185">Reference proteome</keyword>